<evidence type="ECO:0000256" key="1">
    <source>
        <dbReference type="SAM" id="SignalP"/>
    </source>
</evidence>
<feature type="signal peptide" evidence="1">
    <location>
        <begin position="1"/>
        <end position="30"/>
    </location>
</feature>
<keyword evidence="3" id="KW-1185">Reference proteome</keyword>
<organism evidence="2 3">
    <name type="scientific">Caenimonas terrae</name>
    <dbReference type="NCBI Taxonomy" id="696074"/>
    <lineage>
        <taxon>Bacteria</taxon>
        <taxon>Pseudomonadati</taxon>
        <taxon>Pseudomonadota</taxon>
        <taxon>Betaproteobacteria</taxon>
        <taxon>Burkholderiales</taxon>
        <taxon>Comamonadaceae</taxon>
        <taxon>Caenimonas</taxon>
    </lineage>
</organism>
<gene>
    <name evidence="2" type="ORF">ACFPOE_15475</name>
</gene>
<evidence type="ECO:0000313" key="2">
    <source>
        <dbReference type="EMBL" id="MFC5498948.1"/>
    </source>
</evidence>
<dbReference type="PROSITE" id="PS51318">
    <property type="entry name" value="TAT"/>
    <property type="match status" value="1"/>
</dbReference>
<keyword evidence="1" id="KW-0732">Signal</keyword>
<dbReference type="InterPro" id="IPR006311">
    <property type="entry name" value="TAT_signal"/>
</dbReference>
<reference evidence="3" key="1">
    <citation type="journal article" date="2019" name="Int. J. Syst. Evol. Microbiol.">
        <title>The Global Catalogue of Microorganisms (GCM) 10K type strain sequencing project: providing services to taxonomists for standard genome sequencing and annotation.</title>
        <authorList>
            <consortium name="The Broad Institute Genomics Platform"/>
            <consortium name="The Broad Institute Genome Sequencing Center for Infectious Disease"/>
            <person name="Wu L."/>
            <person name="Ma J."/>
        </authorList>
    </citation>
    <scope>NUCLEOTIDE SEQUENCE [LARGE SCALE GENOMIC DNA]</scope>
    <source>
        <strain evidence="3">CCUG 57401</strain>
    </source>
</reference>
<dbReference type="RefSeq" id="WP_376851024.1">
    <property type="nucleotide sequence ID" value="NZ_JBHSMF010000009.1"/>
</dbReference>
<name>A0ABW0NGA3_9BURK</name>
<protein>
    <recommendedName>
        <fullName evidence="4">Twin-arginine translocation signal domain-containing protein</fullName>
    </recommendedName>
</protein>
<evidence type="ECO:0000313" key="3">
    <source>
        <dbReference type="Proteomes" id="UP001596037"/>
    </source>
</evidence>
<evidence type="ECO:0008006" key="4">
    <source>
        <dbReference type="Google" id="ProtNLM"/>
    </source>
</evidence>
<dbReference type="Proteomes" id="UP001596037">
    <property type="component" value="Unassembled WGS sequence"/>
</dbReference>
<proteinExistence type="predicted"/>
<sequence>MKINRSGFVKAAAAAAIALAALGTASVAEARGNVFFSIGANVAPGVTLGVSNAPYYAAPAYYAPAPVYYQPAPVYYEPAPVYYQPAVYYAAPVITVGRPYYRHHGRHWR</sequence>
<dbReference type="EMBL" id="JBHSMF010000009">
    <property type="protein sequence ID" value="MFC5498948.1"/>
    <property type="molecule type" value="Genomic_DNA"/>
</dbReference>
<comment type="caution">
    <text evidence="2">The sequence shown here is derived from an EMBL/GenBank/DDBJ whole genome shotgun (WGS) entry which is preliminary data.</text>
</comment>
<accession>A0ABW0NGA3</accession>
<feature type="chain" id="PRO_5045102880" description="Twin-arginine translocation signal domain-containing protein" evidence="1">
    <location>
        <begin position="31"/>
        <end position="109"/>
    </location>
</feature>